<sequence>MIRIIYKKLVGILMLSLMLISFGGQAVTAKTNDVKVVDKNKVWSINFSKKVKLDENTRNQISVVDKNGYKVNISLQLSKDGKAILVKPPIKQYTEGEIYTLKIAKDIQSSKNNKMKKSKEIKFAIKKVDRYEDAVKIKEGSSITSEEGKEYFYDKVNKLTDADGREVVYTNWKASVYTLNKFNSNKIYIESTKNAEELHLQTKLNGWFGVYIGYVTGTEEIKVKGAGKEENIKVFDDKNGIEYVKGVEYLNEAFAFAADFKDETISIEGVEGKKGRIAYIRLVGLTDDQIKLYNSYNEYRRYSRVVYDNDGFSDFFWGKCPSVDELKNVAVDSLKGARTGEVNYEIGTTGFLNYNSAYAGKAFEGSHKYDSYTRDGDKLARKQILNILDTGKSPLEIVAERGKEKGIRVSASMRMNSFYSDIATKFLNGKMYDQYKNCTQEDSYVLSYFYPRYRNYIMNVLKEVSRVDNVEAITLDFCRYPTVMGKEASQQQKIRIMNEFLRRVRKEIPNKKISVRVPWLNTLSYGLDVETWAKEGLIDRLIPSSIGYEDFYDIDKFADMVKGTKVELYIGVSANLKGKDLTPETEELIKQGIYVPKNEYLTAEDYLARAYEAYEAGADGIFLFNTLTDIDFTKEYSPKFKLLGDKAKVKKWYEFEYPSYLIHDKVNIMKA</sequence>
<comment type="caution">
    <text evidence="3">The sequence shown here is derived from an EMBL/GenBank/DDBJ whole genome shotgun (WGS) entry which is preliminary data.</text>
</comment>
<evidence type="ECO:0000256" key="2">
    <source>
        <dbReference type="SAM" id="SignalP"/>
    </source>
</evidence>
<evidence type="ECO:0000313" key="4">
    <source>
        <dbReference type="Proteomes" id="UP001079657"/>
    </source>
</evidence>
<dbReference type="RefSeq" id="WP_268049848.1">
    <property type="nucleotide sequence ID" value="NZ_JAPQES010000003.1"/>
</dbReference>
<name>A0ABT4CRE4_9CLOT</name>
<dbReference type="Proteomes" id="UP001079657">
    <property type="component" value="Unassembled WGS sequence"/>
</dbReference>
<dbReference type="Gene3D" id="2.60.40.1220">
    <property type="match status" value="1"/>
</dbReference>
<accession>A0ABT4CRE4</accession>
<proteinExistence type="predicted"/>
<organism evidence="3 4">
    <name type="scientific">Clostridium ganghwense</name>
    <dbReference type="NCBI Taxonomy" id="312089"/>
    <lineage>
        <taxon>Bacteria</taxon>
        <taxon>Bacillati</taxon>
        <taxon>Bacillota</taxon>
        <taxon>Clostridia</taxon>
        <taxon>Eubacteriales</taxon>
        <taxon>Clostridiaceae</taxon>
        <taxon>Clostridium</taxon>
    </lineage>
</organism>
<feature type="chain" id="PRO_5046075375" description="SbsA Ig-like domain-containing protein" evidence="2">
    <location>
        <begin position="27"/>
        <end position="671"/>
    </location>
</feature>
<protein>
    <recommendedName>
        <fullName evidence="5">SbsA Ig-like domain-containing protein</fullName>
    </recommendedName>
</protein>
<evidence type="ECO:0000313" key="3">
    <source>
        <dbReference type="EMBL" id="MCY6371008.1"/>
    </source>
</evidence>
<reference evidence="3" key="1">
    <citation type="submission" date="2022-12" db="EMBL/GenBank/DDBJ databases">
        <authorList>
            <person name="Wang J."/>
        </authorList>
    </citation>
    <scope>NUCLEOTIDE SEQUENCE</scope>
    <source>
        <strain evidence="3">HY-42-06</strain>
    </source>
</reference>
<dbReference type="Gene3D" id="3.20.20.80">
    <property type="entry name" value="Glycosidases"/>
    <property type="match status" value="1"/>
</dbReference>
<feature type="signal peptide" evidence="2">
    <location>
        <begin position="1"/>
        <end position="26"/>
    </location>
</feature>
<evidence type="ECO:0008006" key="5">
    <source>
        <dbReference type="Google" id="ProtNLM"/>
    </source>
</evidence>
<evidence type="ECO:0000256" key="1">
    <source>
        <dbReference type="ARBA" id="ARBA00022729"/>
    </source>
</evidence>
<keyword evidence="1 2" id="KW-0732">Signal</keyword>
<keyword evidence="4" id="KW-1185">Reference proteome</keyword>
<gene>
    <name evidence="3" type="ORF">OXH55_10225</name>
</gene>
<dbReference type="EMBL" id="JAPQES010000003">
    <property type="protein sequence ID" value="MCY6371008.1"/>
    <property type="molecule type" value="Genomic_DNA"/>
</dbReference>
<dbReference type="InterPro" id="IPR014755">
    <property type="entry name" value="Cu-Rt/internalin_Ig-like"/>
</dbReference>